<name>A0ABS3C3W3_9BACT</name>
<keyword evidence="1" id="KW-0732">Signal</keyword>
<evidence type="ECO:0000256" key="1">
    <source>
        <dbReference type="SAM" id="SignalP"/>
    </source>
</evidence>
<dbReference type="RefSeq" id="WP_206578050.1">
    <property type="nucleotide sequence ID" value="NZ_JAFKCT010000003.1"/>
</dbReference>
<comment type="caution">
    <text evidence="2">The sequence shown here is derived from an EMBL/GenBank/DDBJ whole genome shotgun (WGS) entry which is preliminary data.</text>
</comment>
<sequence length="180" mass="20068">MKKLALLSLILLGLAPALSAQTKADWTLPLHEIEFLDEQGEKAKLKVDPGFDYADLEKNGDKIRFFFNRNNTNFRQARIVDNESSELIARGKGGFFFGGAKMVFADGTVVNLKKEKNPNGYQVIGPHGSIFKVENQGISPVSTLSQAEFLTQTFFVFDRIRATQEPPADVIYLYGSTFGR</sequence>
<dbReference type="EMBL" id="JAFKCT010000003">
    <property type="protein sequence ID" value="MBN7811271.1"/>
    <property type="molecule type" value="Genomic_DNA"/>
</dbReference>
<keyword evidence="3" id="KW-1185">Reference proteome</keyword>
<proteinExistence type="predicted"/>
<reference evidence="2 3" key="1">
    <citation type="submission" date="2021-03" db="EMBL/GenBank/DDBJ databases">
        <title>novel species isolated from a fishpond in China.</title>
        <authorList>
            <person name="Lu H."/>
            <person name="Cai Z."/>
        </authorList>
    </citation>
    <scope>NUCLEOTIDE SEQUENCE [LARGE SCALE GENOMIC DNA]</scope>
    <source>
        <strain evidence="2 3">H41</strain>
    </source>
</reference>
<evidence type="ECO:0000313" key="3">
    <source>
        <dbReference type="Proteomes" id="UP000664317"/>
    </source>
</evidence>
<feature type="signal peptide" evidence="1">
    <location>
        <begin position="1"/>
        <end position="20"/>
    </location>
</feature>
<gene>
    <name evidence="2" type="ORF">J0A68_09900</name>
</gene>
<protein>
    <recommendedName>
        <fullName evidence="4">FecR family protein</fullName>
    </recommendedName>
</protein>
<accession>A0ABS3C3W3</accession>
<feature type="chain" id="PRO_5046975846" description="FecR family protein" evidence="1">
    <location>
        <begin position="21"/>
        <end position="180"/>
    </location>
</feature>
<organism evidence="2 3">
    <name type="scientific">Algoriphagus oliviformis</name>
    <dbReference type="NCBI Taxonomy" id="2811231"/>
    <lineage>
        <taxon>Bacteria</taxon>
        <taxon>Pseudomonadati</taxon>
        <taxon>Bacteroidota</taxon>
        <taxon>Cytophagia</taxon>
        <taxon>Cytophagales</taxon>
        <taxon>Cyclobacteriaceae</taxon>
        <taxon>Algoriphagus</taxon>
    </lineage>
</organism>
<evidence type="ECO:0008006" key="4">
    <source>
        <dbReference type="Google" id="ProtNLM"/>
    </source>
</evidence>
<evidence type="ECO:0000313" key="2">
    <source>
        <dbReference type="EMBL" id="MBN7811271.1"/>
    </source>
</evidence>
<dbReference type="Proteomes" id="UP000664317">
    <property type="component" value="Unassembled WGS sequence"/>
</dbReference>